<dbReference type="Proteomes" id="UP001165498">
    <property type="component" value="Unassembled WGS sequence"/>
</dbReference>
<evidence type="ECO:0008006" key="3">
    <source>
        <dbReference type="Google" id="ProtNLM"/>
    </source>
</evidence>
<evidence type="ECO:0000313" key="2">
    <source>
        <dbReference type="Proteomes" id="UP001165498"/>
    </source>
</evidence>
<protein>
    <recommendedName>
        <fullName evidence="3">KDO2-lipid IV(A) lauroyltransferase</fullName>
    </recommendedName>
</protein>
<evidence type="ECO:0000313" key="1">
    <source>
        <dbReference type="EMBL" id="MCQ4165746.1"/>
    </source>
</evidence>
<reference evidence="1" key="1">
    <citation type="submission" date="2022-07" db="EMBL/GenBank/DDBJ databases">
        <title>Tahibacter sp., a new gammaproteobacterium isolated from the silt sample collected at pig farm.</title>
        <authorList>
            <person name="Chen H."/>
        </authorList>
    </citation>
    <scope>NUCLEOTIDE SEQUENCE</scope>
    <source>
        <strain evidence="1">P2K</strain>
    </source>
</reference>
<proteinExistence type="predicted"/>
<organism evidence="1 2">
    <name type="scientific">Tahibacter harae</name>
    <dbReference type="NCBI Taxonomy" id="2963937"/>
    <lineage>
        <taxon>Bacteria</taxon>
        <taxon>Pseudomonadati</taxon>
        <taxon>Pseudomonadota</taxon>
        <taxon>Gammaproteobacteria</taxon>
        <taxon>Lysobacterales</taxon>
        <taxon>Rhodanobacteraceae</taxon>
        <taxon>Tahibacter</taxon>
    </lineage>
</organism>
<dbReference type="RefSeq" id="WP_255914937.1">
    <property type="nucleotide sequence ID" value="NZ_JANFQO010000012.1"/>
</dbReference>
<sequence>MIARLRTQISDAWQYFLAPALAALLPWRLGYRWLRWLSRREGGAFDEPARAAVAVAPQHLELADTAAFAANVRLNCLLDVADLYLSLRRPRLGALPWHVQQVGQWPRDTNFVAASFHHGNGHWVFKSLARAGFNSTFISARWQRADYAGVPLRYWYGRLRGADIERLGGRPVVFRPRARAQLAQVLAERAVVVSLFDIPPRLAPRGQRPVRLLDRDVCFPDGALELARAAGLPVVPYWMEFDLASGVRRLVIGQPLDPADPATLQALADVLDRALRQTPSAWFFWPEWPRWLQDAPAALQQAAAPGDDE</sequence>
<keyword evidence="2" id="KW-1185">Reference proteome</keyword>
<dbReference type="EMBL" id="JANFQO010000012">
    <property type="protein sequence ID" value="MCQ4165746.1"/>
    <property type="molecule type" value="Genomic_DNA"/>
</dbReference>
<name>A0ABT1QU07_9GAMM</name>
<gene>
    <name evidence="1" type="ORF">NM961_13580</name>
</gene>
<comment type="caution">
    <text evidence="1">The sequence shown here is derived from an EMBL/GenBank/DDBJ whole genome shotgun (WGS) entry which is preliminary data.</text>
</comment>
<accession>A0ABT1QU07</accession>